<name>A0ACC5YEF2_9TELE</name>
<gene>
    <name evidence="1" type="ORF">PDJAM_G00230960</name>
</gene>
<evidence type="ECO:0000313" key="2">
    <source>
        <dbReference type="Proteomes" id="UP000830395"/>
    </source>
</evidence>
<evidence type="ECO:0000313" key="1">
    <source>
        <dbReference type="EMBL" id="MCJ8734064.1"/>
    </source>
</evidence>
<accession>A0ACC5YEF2</accession>
<keyword evidence="2" id="KW-1185">Reference proteome</keyword>
<organism evidence="1 2">
    <name type="scientific">Pangasius djambal</name>
    <dbReference type="NCBI Taxonomy" id="1691987"/>
    <lineage>
        <taxon>Eukaryota</taxon>
        <taxon>Metazoa</taxon>
        <taxon>Chordata</taxon>
        <taxon>Craniata</taxon>
        <taxon>Vertebrata</taxon>
        <taxon>Euteleostomi</taxon>
        <taxon>Actinopterygii</taxon>
        <taxon>Neopterygii</taxon>
        <taxon>Teleostei</taxon>
        <taxon>Ostariophysi</taxon>
        <taxon>Siluriformes</taxon>
        <taxon>Pangasiidae</taxon>
        <taxon>Pangasius</taxon>
    </lineage>
</organism>
<proteinExistence type="predicted"/>
<protein>
    <submittedName>
        <fullName evidence="1">Uncharacterized protein</fullName>
    </submittedName>
</protein>
<dbReference type="Proteomes" id="UP000830395">
    <property type="component" value="Chromosome 7"/>
</dbReference>
<sequence>MAEQKALASPGSLTWARVCKECGQCHESQDSHVYEYQDEVDDELVCHICLQPLLQPVDTPCGHTYCLQCLSSFLREQDFCPVDRQRVALQQCRSASLLVRNLLDKLTVLCPFHNECQQSMQRCELQPHLHNRCPAFRRLREEAEKRKRPSWNELKGSKTEEESDTKSNPTPTRTTNPRGPPEPGMVNPAFEEAEDGAPLRSSLLAEANIIELFREEPGEDLGLRIVGGKDTPLGNIVIQEIVRDSVAARDAKLAPGDHILEANDVSLASVPHAQAITVLQRPCSVLRLTVMQEKGFKPRPEHHMHPSNSLLVQPSHNPGTVIQVALVKRERSEPLGIKLIRKSDEPGVFILDLLPGGLAAKDGKLRNNDKVLAINGHDLRHGTPESAAQIIQASEVRVNFVVMRQPESTEEGSELQSRGARRGAENQYFRRRSTFMKDPPGGFSSQEKTVSLKKEPRHSLGITIAGGRDGRSRLPVYITSVQPVGCLHRDGTIKPGDVLLSINAVDLTQLTYNEAVSVLKTQTAQSSVTLRVIRTIAEEEEQDAEAANQEEMDITENPREDDINWSPLWTRWLGLPSHMHWCRDIVLLKTNNESWGFSIVGGYEESRGQQPFFIKTIVPGTPAHFDGRLKCGDEIVAVNGATTVGMNNSSLIPMLKLQRNKVTLTVVSWPGSLV</sequence>
<reference evidence="1" key="1">
    <citation type="submission" date="2020-02" db="EMBL/GenBank/DDBJ databases">
        <title>Genome sequencing of the panga catfish, Pangasius djambal.</title>
        <authorList>
            <person name="Wen M."/>
            <person name="Zahm M."/>
            <person name="Roques C."/>
            <person name="Cabau C."/>
            <person name="Klopp C."/>
            <person name="Donnadieu C."/>
            <person name="Jouanno E."/>
            <person name="Avarre J.-C."/>
            <person name="Campet M."/>
            <person name="Ha T."/>
            <person name="Dugue R."/>
            <person name="Lampietro C."/>
            <person name="Louis A."/>
            <person name="Herpin A."/>
            <person name="Echchiki A."/>
            <person name="Berthelot C."/>
            <person name="Parey E."/>
            <person name="Roest-Crollius H."/>
            <person name="Braasch I."/>
            <person name="Postlethwait J.H."/>
            <person name="Bobe J."/>
            <person name="Montfort J."/>
            <person name="Bouchez O."/>
            <person name="Begum T."/>
            <person name="Schartl M."/>
            <person name="Gustiano R."/>
            <person name="Guiguen Y."/>
        </authorList>
    </citation>
    <scope>NUCLEOTIDE SEQUENCE</scope>
    <source>
        <strain evidence="1">Pdj_M5554</strain>
    </source>
</reference>
<comment type="caution">
    <text evidence="1">The sequence shown here is derived from an EMBL/GenBank/DDBJ whole genome shotgun (WGS) entry which is preliminary data.</text>
</comment>
<dbReference type="EMBL" id="CM040981">
    <property type="protein sequence ID" value="MCJ8734064.1"/>
    <property type="molecule type" value="Genomic_DNA"/>
</dbReference>